<proteinExistence type="predicted"/>
<dbReference type="EMBL" id="BK014824">
    <property type="protein sequence ID" value="DAD77378.1"/>
    <property type="molecule type" value="Genomic_DNA"/>
</dbReference>
<name>A0A8S5M576_9CAUD</name>
<protein>
    <submittedName>
        <fullName evidence="1">Uncharacterized protein</fullName>
    </submittedName>
</protein>
<evidence type="ECO:0000313" key="1">
    <source>
        <dbReference type="EMBL" id="DAD77378.1"/>
    </source>
</evidence>
<accession>A0A8S5M576</accession>
<reference evidence="1" key="1">
    <citation type="journal article" date="2021" name="Proc. Natl. Acad. Sci. U.S.A.">
        <title>A Catalog of Tens of Thousands of Viruses from Human Metagenomes Reveals Hidden Associations with Chronic Diseases.</title>
        <authorList>
            <person name="Tisza M.J."/>
            <person name="Buck C.B."/>
        </authorList>
    </citation>
    <scope>NUCLEOTIDE SEQUENCE</scope>
    <source>
        <strain evidence="1">CtPJC19</strain>
    </source>
</reference>
<organism evidence="1">
    <name type="scientific">Siphoviridae sp. ctPJC19</name>
    <dbReference type="NCBI Taxonomy" id="2826321"/>
    <lineage>
        <taxon>Viruses</taxon>
        <taxon>Duplodnaviria</taxon>
        <taxon>Heunggongvirae</taxon>
        <taxon>Uroviricota</taxon>
        <taxon>Caudoviricetes</taxon>
    </lineage>
</organism>
<sequence>MDVLETLNNLQSAAEEDIKKKQEKSHNPEYHFDKLKMYFGEDYTINGITISIPTIGDILNIGESKFYQAISPFLSNSTSIRVLLYDVFKKDWNKTKDIEVFYILYQLLEDKEPLKLLFKDFSFDGFELIQARKNVDDPEYNHLALLNQDKNMIIYDDEYMEIAEFIRAMMNVHPKVEKAKGKTTKQWILQEDRMKAEQDDKKKGTSTLLPLVSSCVNHPGFKYKLEELKQVNICQFMDSVNRIQKYEQGTAALHGIYGGMVSAKDIPEDLINFMGDI</sequence>